<name>A0A2Z7C3N5_9LAMI</name>
<dbReference type="SUPFAM" id="SSF53335">
    <property type="entry name" value="S-adenosyl-L-methionine-dependent methyltransferases"/>
    <property type="match status" value="1"/>
</dbReference>
<keyword evidence="2 7" id="KW-0808">Transferase</keyword>
<dbReference type="Pfam" id="PF08100">
    <property type="entry name" value="Dimerisation"/>
    <property type="match status" value="1"/>
</dbReference>
<dbReference type="Pfam" id="PF00067">
    <property type="entry name" value="p450"/>
    <property type="match status" value="1"/>
</dbReference>
<dbReference type="InterPro" id="IPR029063">
    <property type="entry name" value="SAM-dependent_MTases_sf"/>
</dbReference>
<dbReference type="InterPro" id="IPR001128">
    <property type="entry name" value="Cyt_P450"/>
</dbReference>
<keyword evidence="8" id="KW-1185">Reference proteome</keyword>
<comment type="similarity">
    <text evidence="4">Belongs to the class I-like SAM-binding methyltransferase superfamily. Cation-independent O-methyltransferase family. COMT subfamily.</text>
</comment>
<organism evidence="7 8">
    <name type="scientific">Dorcoceras hygrometricum</name>
    <dbReference type="NCBI Taxonomy" id="472368"/>
    <lineage>
        <taxon>Eukaryota</taxon>
        <taxon>Viridiplantae</taxon>
        <taxon>Streptophyta</taxon>
        <taxon>Embryophyta</taxon>
        <taxon>Tracheophyta</taxon>
        <taxon>Spermatophyta</taxon>
        <taxon>Magnoliopsida</taxon>
        <taxon>eudicotyledons</taxon>
        <taxon>Gunneridae</taxon>
        <taxon>Pentapetalae</taxon>
        <taxon>asterids</taxon>
        <taxon>lamiids</taxon>
        <taxon>Lamiales</taxon>
        <taxon>Gesneriaceae</taxon>
        <taxon>Didymocarpoideae</taxon>
        <taxon>Trichosporeae</taxon>
        <taxon>Loxocarpinae</taxon>
        <taxon>Dorcoceras</taxon>
    </lineage>
</organism>
<feature type="domain" description="O-methyltransferase C-terminal" evidence="5">
    <location>
        <begin position="225"/>
        <end position="435"/>
    </location>
</feature>
<dbReference type="GO" id="GO:0016705">
    <property type="term" value="F:oxidoreductase activity, acting on paired donors, with incorporation or reduction of molecular oxygen"/>
    <property type="evidence" value="ECO:0007669"/>
    <property type="project" value="InterPro"/>
</dbReference>
<feature type="domain" description="O-methyltransferase dimerisation" evidence="6">
    <location>
        <begin position="113"/>
        <end position="203"/>
    </location>
</feature>
<dbReference type="CDD" id="cd02440">
    <property type="entry name" value="AdoMet_MTases"/>
    <property type="match status" value="1"/>
</dbReference>
<protein>
    <submittedName>
        <fullName evidence="7">Trans-resveratrol di-O-methyltransferase</fullName>
    </submittedName>
</protein>
<dbReference type="Gene3D" id="1.10.630.10">
    <property type="entry name" value="Cytochrome P450"/>
    <property type="match status" value="1"/>
</dbReference>
<dbReference type="InterPro" id="IPR036390">
    <property type="entry name" value="WH_DNA-bd_sf"/>
</dbReference>
<dbReference type="Pfam" id="PF00891">
    <property type="entry name" value="Methyltransf_2"/>
    <property type="match status" value="1"/>
</dbReference>
<dbReference type="FunFam" id="1.10.10.10:FF:000213">
    <property type="entry name" value="Coniferyl alcohol 9-O-methyltransferase"/>
    <property type="match status" value="1"/>
</dbReference>
<dbReference type="InterPro" id="IPR036388">
    <property type="entry name" value="WH-like_DNA-bd_sf"/>
</dbReference>
<dbReference type="SUPFAM" id="SSF46785">
    <property type="entry name" value="Winged helix' DNA-binding domain"/>
    <property type="match status" value="1"/>
</dbReference>
<dbReference type="GO" id="GO:0046983">
    <property type="term" value="F:protein dimerization activity"/>
    <property type="evidence" value="ECO:0007669"/>
    <property type="project" value="InterPro"/>
</dbReference>
<proteinExistence type="inferred from homology"/>
<evidence type="ECO:0000256" key="2">
    <source>
        <dbReference type="ARBA" id="ARBA00022679"/>
    </source>
</evidence>
<gene>
    <name evidence="7" type="ORF">F511_27070</name>
</gene>
<dbReference type="Proteomes" id="UP000250235">
    <property type="component" value="Unassembled WGS sequence"/>
</dbReference>
<dbReference type="AlphaFoldDB" id="A0A2Z7C3N5"/>
<dbReference type="InterPro" id="IPR012967">
    <property type="entry name" value="COMT_dimerisation"/>
</dbReference>
<dbReference type="InterPro" id="IPR001077">
    <property type="entry name" value="COMT_C"/>
</dbReference>
<dbReference type="Gene3D" id="1.10.10.10">
    <property type="entry name" value="Winged helix-like DNA-binding domain superfamily/Winged helix DNA-binding domain"/>
    <property type="match status" value="1"/>
</dbReference>
<dbReference type="GO" id="GO:0005506">
    <property type="term" value="F:iron ion binding"/>
    <property type="evidence" value="ECO:0007669"/>
    <property type="project" value="InterPro"/>
</dbReference>
<dbReference type="GO" id="GO:0008171">
    <property type="term" value="F:O-methyltransferase activity"/>
    <property type="evidence" value="ECO:0007669"/>
    <property type="project" value="InterPro"/>
</dbReference>
<sequence length="454" mass="51753">MKSDEVKDRKREIKISKWRLGFLYPEWQTRDREEVSQVFGSQPPDFNGLNHLKIATMILYEVMRLYPPVVALSRMVYEETKFGEVTLPAGKWPPVLKRNLLPEQLLKAHDHIWNQIFNFINSMSLKCAVQLGLFDIVQKHGKPITLPELISALPINKQKSHGVDRLMRILTYSKFFVKVSLDISNNQQKEGYWLTPASLLLCKDHPTSVAPFATAMLDPVLVEPWHHLEEWFRDDAPTPFVSAHGKAFWEFAGREPRMNQFFNEGMASDARFVAGVLTKDCKHVFEGLKSLVDVGGGTGTVARVMTDAFPGLKCTVLDLPHVVAGLQGTDKVNFVSGDMFDSVPTADAVFLKWILHDWNDEECIQILKRCKEAIPKKEDGGRVIMVDMVVVDDDEVTEYEGTETQYFFDIMMMAFLTGKERTEKQWKKLFLAAGFTTYKITPCVGVRSLIEIFP</sequence>
<evidence type="ECO:0000259" key="5">
    <source>
        <dbReference type="Pfam" id="PF00891"/>
    </source>
</evidence>
<evidence type="ECO:0000259" key="6">
    <source>
        <dbReference type="Pfam" id="PF08100"/>
    </source>
</evidence>
<dbReference type="PANTHER" id="PTHR11746">
    <property type="entry name" value="O-METHYLTRANSFERASE"/>
    <property type="match status" value="1"/>
</dbReference>
<dbReference type="FunFam" id="3.40.50.150:FF:000057">
    <property type="entry name" value="O-methyltransferase ZRP4"/>
    <property type="match status" value="1"/>
</dbReference>
<evidence type="ECO:0000256" key="4">
    <source>
        <dbReference type="ARBA" id="ARBA00034481"/>
    </source>
</evidence>
<reference evidence="7 8" key="1">
    <citation type="journal article" date="2015" name="Proc. Natl. Acad. Sci. U.S.A.">
        <title>The resurrection genome of Boea hygrometrica: A blueprint for survival of dehydration.</title>
        <authorList>
            <person name="Xiao L."/>
            <person name="Yang G."/>
            <person name="Zhang L."/>
            <person name="Yang X."/>
            <person name="Zhao S."/>
            <person name="Ji Z."/>
            <person name="Zhou Q."/>
            <person name="Hu M."/>
            <person name="Wang Y."/>
            <person name="Chen M."/>
            <person name="Xu Y."/>
            <person name="Jin H."/>
            <person name="Xiao X."/>
            <person name="Hu G."/>
            <person name="Bao F."/>
            <person name="Hu Y."/>
            <person name="Wan P."/>
            <person name="Li L."/>
            <person name="Deng X."/>
            <person name="Kuang T."/>
            <person name="Xiang C."/>
            <person name="Zhu J.K."/>
            <person name="Oliver M.J."/>
            <person name="He Y."/>
        </authorList>
    </citation>
    <scope>NUCLEOTIDE SEQUENCE [LARGE SCALE GENOMIC DNA]</scope>
    <source>
        <strain evidence="8">cv. XS01</strain>
    </source>
</reference>
<keyword evidence="1 7" id="KW-0489">Methyltransferase</keyword>
<dbReference type="EMBL" id="KV001717">
    <property type="protein sequence ID" value="KZV38855.1"/>
    <property type="molecule type" value="Genomic_DNA"/>
</dbReference>
<evidence type="ECO:0000313" key="7">
    <source>
        <dbReference type="EMBL" id="KZV38855.1"/>
    </source>
</evidence>
<keyword evidence="3" id="KW-0949">S-adenosyl-L-methionine</keyword>
<dbReference type="Gene3D" id="3.40.50.150">
    <property type="entry name" value="Vaccinia Virus protein VP39"/>
    <property type="match status" value="1"/>
</dbReference>
<dbReference type="PROSITE" id="PS51683">
    <property type="entry name" value="SAM_OMT_II"/>
    <property type="match status" value="1"/>
</dbReference>
<dbReference type="GO" id="GO:0032259">
    <property type="term" value="P:methylation"/>
    <property type="evidence" value="ECO:0007669"/>
    <property type="project" value="UniProtKB-KW"/>
</dbReference>
<dbReference type="OrthoDB" id="2410195at2759"/>
<dbReference type="GO" id="GO:0008757">
    <property type="term" value="F:S-adenosylmethionine-dependent methyltransferase activity"/>
    <property type="evidence" value="ECO:0007669"/>
    <property type="project" value="UniProtKB-ARBA"/>
</dbReference>
<evidence type="ECO:0000313" key="8">
    <source>
        <dbReference type="Proteomes" id="UP000250235"/>
    </source>
</evidence>
<dbReference type="InterPro" id="IPR016461">
    <property type="entry name" value="COMT-like"/>
</dbReference>
<dbReference type="GO" id="GO:0004497">
    <property type="term" value="F:monooxygenase activity"/>
    <property type="evidence" value="ECO:0007669"/>
    <property type="project" value="InterPro"/>
</dbReference>
<accession>A0A2Z7C3N5</accession>
<dbReference type="GO" id="GO:0020037">
    <property type="term" value="F:heme binding"/>
    <property type="evidence" value="ECO:0007669"/>
    <property type="project" value="InterPro"/>
</dbReference>
<dbReference type="SUPFAM" id="SSF48264">
    <property type="entry name" value="Cytochrome P450"/>
    <property type="match status" value="1"/>
</dbReference>
<dbReference type="InterPro" id="IPR036396">
    <property type="entry name" value="Cyt_P450_sf"/>
</dbReference>
<evidence type="ECO:0000256" key="1">
    <source>
        <dbReference type="ARBA" id="ARBA00022603"/>
    </source>
</evidence>
<evidence type="ECO:0000256" key="3">
    <source>
        <dbReference type="ARBA" id="ARBA00022691"/>
    </source>
</evidence>